<dbReference type="CDD" id="cd00118">
    <property type="entry name" value="LysM"/>
    <property type="match status" value="3"/>
</dbReference>
<evidence type="ECO:0000256" key="1">
    <source>
        <dbReference type="SAM" id="MobiDB-lite"/>
    </source>
</evidence>
<dbReference type="InterPro" id="IPR018392">
    <property type="entry name" value="LysM"/>
</dbReference>
<dbReference type="Gene3D" id="3.10.350.10">
    <property type="entry name" value="LysM domain"/>
    <property type="match status" value="3"/>
</dbReference>
<feature type="domain" description="LysM" evidence="2">
    <location>
        <begin position="137"/>
        <end position="180"/>
    </location>
</feature>
<dbReference type="InterPro" id="IPR036779">
    <property type="entry name" value="LysM_dom_sf"/>
</dbReference>
<dbReference type="InterPro" id="IPR016047">
    <property type="entry name" value="M23ase_b-sheet_dom"/>
</dbReference>
<dbReference type="CDD" id="cd12797">
    <property type="entry name" value="M23_peptidase"/>
    <property type="match status" value="1"/>
</dbReference>
<accession>A0AAE0GBZ3</accession>
<evidence type="ECO:0000259" key="2">
    <source>
        <dbReference type="PROSITE" id="PS51782"/>
    </source>
</evidence>
<dbReference type="SMART" id="SM00257">
    <property type="entry name" value="LysM"/>
    <property type="match status" value="3"/>
</dbReference>
<reference evidence="3 4" key="1">
    <citation type="journal article" date="2015" name="Genome Biol. Evol.">
        <title>Comparative Genomics of a Bacterivorous Green Alga Reveals Evolutionary Causalities and Consequences of Phago-Mixotrophic Mode of Nutrition.</title>
        <authorList>
            <person name="Burns J.A."/>
            <person name="Paasch A."/>
            <person name="Narechania A."/>
            <person name="Kim E."/>
        </authorList>
    </citation>
    <scope>NUCLEOTIDE SEQUENCE [LARGE SCALE GENOMIC DNA]</scope>
    <source>
        <strain evidence="3 4">PLY_AMNH</strain>
    </source>
</reference>
<dbReference type="Pfam" id="PF01476">
    <property type="entry name" value="LysM"/>
    <property type="match status" value="3"/>
</dbReference>
<sequence>MVMQAYTVENGETLSSVSHKFDVSLSNLVSFNPHLRKNPNHLQVGHILNVPAQPETTAADVACMSLAIQPIPSLTTRSTSPTSPRNSVPSPTHVVAHQRPAVYTNRRPSHFNTKSSPVKVRTSTRQREQPVSRNKDITHRVVSGESLYRIATNYSTSVSALQKLNKLDSNTIRPGTELIVRRVQVPRVLDKAGSPFVSTVKVKNGDTLGKIAEENGIHIRKLQKINGLTSDKIQVGQYINVADPLGKQKPKFSAVRQGWRRTYRTLLRASASSEIAASTVIGKADGNARENNKHPRVDGKSLSTREKPMQQAFRRMRLRPQPQQRMACPVQEGYFTSGFGMRWGRMHEGLDLAADVGAPVLAVADGVVTYSGWNGNYGRLLCLSHGSGFTTRYAHCDSINQQVGDLVWRKDKIATVGETGRATGPHLHFEVRFKGLAKDPLEYIAY</sequence>
<dbReference type="SUPFAM" id="SSF51261">
    <property type="entry name" value="Duplicated hybrid motif"/>
    <property type="match status" value="1"/>
</dbReference>
<keyword evidence="4" id="KW-1185">Reference proteome</keyword>
<evidence type="ECO:0000313" key="3">
    <source>
        <dbReference type="EMBL" id="KAK3275410.1"/>
    </source>
</evidence>
<feature type="compositionally biased region" description="Low complexity" evidence="1">
    <location>
        <begin position="73"/>
        <end position="92"/>
    </location>
</feature>
<dbReference type="Gene3D" id="2.70.70.10">
    <property type="entry name" value="Glucose Permease (Domain IIA)"/>
    <property type="match status" value="1"/>
</dbReference>
<dbReference type="SUPFAM" id="SSF54106">
    <property type="entry name" value="LysM domain"/>
    <property type="match status" value="3"/>
</dbReference>
<feature type="region of interest" description="Disordered" evidence="1">
    <location>
        <begin position="73"/>
        <end position="94"/>
    </location>
</feature>
<dbReference type="PANTHER" id="PTHR21666">
    <property type="entry name" value="PEPTIDASE-RELATED"/>
    <property type="match status" value="1"/>
</dbReference>
<protein>
    <recommendedName>
        <fullName evidence="2">LysM domain-containing protein</fullName>
    </recommendedName>
</protein>
<proteinExistence type="predicted"/>
<name>A0AAE0GBZ3_9CHLO</name>
<feature type="domain" description="LysM" evidence="2">
    <location>
        <begin position="4"/>
        <end position="50"/>
    </location>
</feature>
<evidence type="ECO:0000313" key="4">
    <source>
        <dbReference type="Proteomes" id="UP001190700"/>
    </source>
</evidence>
<gene>
    <name evidence="3" type="ORF">CYMTET_16459</name>
</gene>
<feature type="region of interest" description="Disordered" evidence="1">
    <location>
        <begin position="106"/>
        <end position="133"/>
    </location>
</feature>
<comment type="caution">
    <text evidence="3">The sequence shown here is derived from an EMBL/GenBank/DDBJ whole genome shotgun (WGS) entry which is preliminary data.</text>
</comment>
<dbReference type="EMBL" id="LGRX02007241">
    <property type="protein sequence ID" value="KAK3275410.1"/>
    <property type="molecule type" value="Genomic_DNA"/>
</dbReference>
<dbReference type="InterPro" id="IPR050570">
    <property type="entry name" value="Cell_wall_metabolism_enzyme"/>
</dbReference>
<dbReference type="AlphaFoldDB" id="A0AAE0GBZ3"/>
<feature type="domain" description="LysM" evidence="2">
    <location>
        <begin position="198"/>
        <end position="241"/>
    </location>
</feature>
<dbReference type="Proteomes" id="UP001190700">
    <property type="component" value="Unassembled WGS sequence"/>
</dbReference>
<dbReference type="PANTHER" id="PTHR21666:SF270">
    <property type="entry name" value="MUREIN HYDROLASE ACTIVATOR ENVC"/>
    <property type="match status" value="1"/>
</dbReference>
<organism evidence="3 4">
    <name type="scientific">Cymbomonas tetramitiformis</name>
    <dbReference type="NCBI Taxonomy" id="36881"/>
    <lineage>
        <taxon>Eukaryota</taxon>
        <taxon>Viridiplantae</taxon>
        <taxon>Chlorophyta</taxon>
        <taxon>Pyramimonadophyceae</taxon>
        <taxon>Pyramimonadales</taxon>
        <taxon>Pyramimonadaceae</taxon>
        <taxon>Cymbomonas</taxon>
    </lineage>
</organism>
<dbReference type="InterPro" id="IPR011055">
    <property type="entry name" value="Dup_hybrid_motif"/>
</dbReference>
<dbReference type="Pfam" id="PF01551">
    <property type="entry name" value="Peptidase_M23"/>
    <property type="match status" value="1"/>
</dbReference>
<dbReference type="PROSITE" id="PS51782">
    <property type="entry name" value="LYSM"/>
    <property type="match status" value="3"/>
</dbReference>
<dbReference type="GO" id="GO:0004222">
    <property type="term" value="F:metalloendopeptidase activity"/>
    <property type="evidence" value="ECO:0007669"/>
    <property type="project" value="TreeGrafter"/>
</dbReference>